<keyword evidence="5" id="KW-1185">Reference proteome</keyword>
<organism evidence="4 5">
    <name type="scientific">Coptis chinensis</name>
    <dbReference type="NCBI Taxonomy" id="261450"/>
    <lineage>
        <taxon>Eukaryota</taxon>
        <taxon>Viridiplantae</taxon>
        <taxon>Streptophyta</taxon>
        <taxon>Embryophyta</taxon>
        <taxon>Tracheophyta</taxon>
        <taxon>Spermatophyta</taxon>
        <taxon>Magnoliopsida</taxon>
        <taxon>Ranunculales</taxon>
        <taxon>Ranunculaceae</taxon>
        <taxon>Coptidoideae</taxon>
        <taxon>Coptis</taxon>
    </lineage>
</organism>
<dbReference type="InterPro" id="IPR035979">
    <property type="entry name" value="RBD_domain_sf"/>
</dbReference>
<dbReference type="OrthoDB" id="3800936at2759"/>
<sequence>MDEAQTHSSSHSLSDSLGDDLGETHISGASTFSSKETRGPSIGVLEELPEGYEKVIIKLNEWGQPDKPKEEVDHFITKLGHIARRDIPIRYDSWKPVCSHESIIPKAIKTLGRMYVFENIDTIDIDWKISKFQKAWKEYKHELFKKYIKDQPPSFVREHPKQGIPLQDWQQFVDNCNSEKFKASSLRSTENRKQQKNSSCLGRKFAAVAKVEMAKEKGVLVSSITRLDQYMHNHKRKNGEHQDPELVGKLNDYTALHSESRETSVNDALTKVLGPYSRGCFRGLGEGVCKTSVKKMKVVEQQNLALKEMITDLVKRVDVLQNTVLENSALLREFMSQGRMPMADVESPRSSHTSLVVNEYIGKECDLRGSWTLRVMGRGIVQDIDPNTEFGNRRLEEGNFKVHVNVVYDGGAVLSLPHDDWRSKLGKGNMELLYVLHGQEGGVTHVYVGGIPHNAFGKDLKGFCELVGEVIEVRMMKGKDSRENKGYVFVTFRTKDLDAN</sequence>
<dbReference type="Proteomes" id="UP000631114">
    <property type="component" value="Unassembled WGS sequence"/>
</dbReference>
<gene>
    <name evidence="4" type="ORF">IFM89_004542</name>
</gene>
<dbReference type="PANTHER" id="PTHR33018">
    <property type="entry name" value="OS10G0338966 PROTEIN-RELATED"/>
    <property type="match status" value="1"/>
</dbReference>
<evidence type="ECO:0000256" key="2">
    <source>
        <dbReference type="SAM" id="MobiDB-lite"/>
    </source>
</evidence>
<evidence type="ECO:0000313" key="4">
    <source>
        <dbReference type="EMBL" id="KAF9591488.1"/>
    </source>
</evidence>
<evidence type="ECO:0000259" key="3">
    <source>
        <dbReference type="PROSITE" id="PS50102"/>
    </source>
</evidence>
<dbReference type="InterPro" id="IPR012677">
    <property type="entry name" value="Nucleotide-bd_a/b_plait_sf"/>
</dbReference>
<evidence type="ECO:0000256" key="1">
    <source>
        <dbReference type="PROSITE-ProRule" id="PRU00176"/>
    </source>
</evidence>
<dbReference type="InterPro" id="IPR000504">
    <property type="entry name" value="RRM_dom"/>
</dbReference>
<feature type="domain" description="RRM" evidence="3">
    <location>
        <begin position="444"/>
        <end position="500"/>
    </location>
</feature>
<keyword evidence="1" id="KW-0694">RNA-binding</keyword>
<dbReference type="Pfam" id="PF03004">
    <property type="entry name" value="Transposase_24"/>
    <property type="match status" value="1"/>
</dbReference>
<dbReference type="InterPro" id="IPR004252">
    <property type="entry name" value="Probable_transposase_24"/>
</dbReference>
<accession>A0A835LDH8</accession>
<dbReference type="EMBL" id="JADFTS010000008">
    <property type="protein sequence ID" value="KAF9591488.1"/>
    <property type="molecule type" value="Genomic_DNA"/>
</dbReference>
<name>A0A835LDH8_9MAGN</name>
<evidence type="ECO:0000313" key="5">
    <source>
        <dbReference type="Proteomes" id="UP000631114"/>
    </source>
</evidence>
<reference evidence="4 5" key="1">
    <citation type="submission" date="2020-10" db="EMBL/GenBank/DDBJ databases">
        <title>The Coptis chinensis genome and diversification of protoberbering-type alkaloids.</title>
        <authorList>
            <person name="Wang B."/>
            <person name="Shu S."/>
            <person name="Song C."/>
            <person name="Liu Y."/>
        </authorList>
    </citation>
    <scope>NUCLEOTIDE SEQUENCE [LARGE SCALE GENOMIC DNA]</scope>
    <source>
        <strain evidence="4">HL-2020</strain>
        <tissue evidence="4">Leaf</tissue>
    </source>
</reference>
<feature type="region of interest" description="Disordered" evidence="2">
    <location>
        <begin position="1"/>
        <end position="38"/>
    </location>
</feature>
<dbReference type="Gene3D" id="3.30.70.330">
    <property type="match status" value="1"/>
</dbReference>
<dbReference type="PANTHER" id="PTHR33018:SF34">
    <property type="entry name" value="OS02G0472350 PROTEIN"/>
    <property type="match status" value="1"/>
</dbReference>
<proteinExistence type="predicted"/>
<feature type="compositionally biased region" description="Low complexity" evidence="2">
    <location>
        <begin position="7"/>
        <end position="16"/>
    </location>
</feature>
<dbReference type="GO" id="GO:0003723">
    <property type="term" value="F:RNA binding"/>
    <property type="evidence" value="ECO:0007669"/>
    <property type="project" value="UniProtKB-UniRule"/>
</dbReference>
<dbReference type="PROSITE" id="PS50102">
    <property type="entry name" value="RRM"/>
    <property type="match status" value="1"/>
</dbReference>
<dbReference type="SUPFAM" id="SSF54928">
    <property type="entry name" value="RNA-binding domain, RBD"/>
    <property type="match status" value="1"/>
</dbReference>
<protein>
    <recommendedName>
        <fullName evidence="3">RRM domain-containing protein</fullName>
    </recommendedName>
</protein>
<dbReference type="AlphaFoldDB" id="A0A835LDH8"/>
<comment type="caution">
    <text evidence="4">The sequence shown here is derived from an EMBL/GenBank/DDBJ whole genome shotgun (WGS) entry which is preliminary data.</text>
</comment>
<dbReference type="Pfam" id="PF00076">
    <property type="entry name" value="RRM_1"/>
    <property type="match status" value="1"/>
</dbReference>